<keyword evidence="1" id="KW-0812">Transmembrane</keyword>
<protein>
    <submittedName>
        <fullName evidence="2">Uncharacterized protein</fullName>
    </submittedName>
</protein>
<name>A0A0A8Z093_ARUDO</name>
<accession>A0A0A8Z093</accession>
<keyword evidence="1" id="KW-0472">Membrane</keyword>
<dbReference type="AlphaFoldDB" id="A0A0A8Z093"/>
<reference evidence="2" key="1">
    <citation type="submission" date="2014-09" db="EMBL/GenBank/DDBJ databases">
        <authorList>
            <person name="Magalhaes I.L.F."/>
            <person name="Oliveira U."/>
            <person name="Santos F.R."/>
            <person name="Vidigal T.H.D.A."/>
            <person name="Brescovit A.D."/>
            <person name="Santos A.J."/>
        </authorList>
    </citation>
    <scope>NUCLEOTIDE SEQUENCE</scope>
    <source>
        <tissue evidence="2">Shoot tissue taken approximately 20 cm above the soil surface</tissue>
    </source>
</reference>
<proteinExistence type="predicted"/>
<evidence type="ECO:0000313" key="2">
    <source>
        <dbReference type="EMBL" id="JAD32226.1"/>
    </source>
</evidence>
<organism evidence="2">
    <name type="scientific">Arundo donax</name>
    <name type="common">Giant reed</name>
    <name type="synonym">Donax arundinaceus</name>
    <dbReference type="NCBI Taxonomy" id="35708"/>
    <lineage>
        <taxon>Eukaryota</taxon>
        <taxon>Viridiplantae</taxon>
        <taxon>Streptophyta</taxon>
        <taxon>Embryophyta</taxon>
        <taxon>Tracheophyta</taxon>
        <taxon>Spermatophyta</taxon>
        <taxon>Magnoliopsida</taxon>
        <taxon>Liliopsida</taxon>
        <taxon>Poales</taxon>
        <taxon>Poaceae</taxon>
        <taxon>PACMAD clade</taxon>
        <taxon>Arundinoideae</taxon>
        <taxon>Arundineae</taxon>
        <taxon>Arundo</taxon>
    </lineage>
</organism>
<feature type="transmembrane region" description="Helical" evidence="1">
    <location>
        <begin position="12"/>
        <end position="38"/>
    </location>
</feature>
<reference evidence="2" key="2">
    <citation type="journal article" date="2015" name="Data Brief">
        <title>Shoot transcriptome of the giant reed, Arundo donax.</title>
        <authorList>
            <person name="Barrero R.A."/>
            <person name="Guerrero F.D."/>
            <person name="Moolhuijzen P."/>
            <person name="Goolsby J.A."/>
            <person name="Tidwell J."/>
            <person name="Bellgard S.E."/>
            <person name="Bellgard M.I."/>
        </authorList>
    </citation>
    <scope>NUCLEOTIDE SEQUENCE</scope>
    <source>
        <tissue evidence="2">Shoot tissue taken approximately 20 cm above the soil surface</tissue>
    </source>
</reference>
<dbReference type="EMBL" id="GBRH01265669">
    <property type="protein sequence ID" value="JAD32226.1"/>
    <property type="molecule type" value="Transcribed_RNA"/>
</dbReference>
<sequence length="39" mass="4470">MLGQCFLVRELGCIAILSIGCYLLYFLTTLSCCFVWYLV</sequence>
<evidence type="ECO:0000256" key="1">
    <source>
        <dbReference type="SAM" id="Phobius"/>
    </source>
</evidence>
<keyword evidence="1" id="KW-1133">Transmembrane helix</keyword>